<gene>
    <name evidence="2" type="ORF">Pla22_23300</name>
</gene>
<name>A0A5C5WVU4_9BACT</name>
<proteinExistence type="predicted"/>
<evidence type="ECO:0000313" key="3">
    <source>
        <dbReference type="Proteomes" id="UP000316598"/>
    </source>
</evidence>
<dbReference type="Proteomes" id="UP000316598">
    <property type="component" value="Unassembled WGS sequence"/>
</dbReference>
<reference evidence="2 3" key="1">
    <citation type="submission" date="2019-02" db="EMBL/GenBank/DDBJ databases">
        <title>Deep-cultivation of Planctomycetes and their phenomic and genomic characterization uncovers novel biology.</title>
        <authorList>
            <person name="Wiegand S."/>
            <person name="Jogler M."/>
            <person name="Boedeker C."/>
            <person name="Pinto D."/>
            <person name="Vollmers J."/>
            <person name="Rivas-Marin E."/>
            <person name="Kohn T."/>
            <person name="Peeters S.H."/>
            <person name="Heuer A."/>
            <person name="Rast P."/>
            <person name="Oberbeckmann S."/>
            <person name="Bunk B."/>
            <person name="Jeske O."/>
            <person name="Meyerdierks A."/>
            <person name="Storesund J.E."/>
            <person name="Kallscheuer N."/>
            <person name="Luecker S."/>
            <person name="Lage O.M."/>
            <person name="Pohl T."/>
            <person name="Merkel B.J."/>
            <person name="Hornburger P."/>
            <person name="Mueller R.-W."/>
            <person name="Bruemmer F."/>
            <person name="Labrenz M."/>
            <person name="Spormann A.M."/>
            <person name="Op Den Camp H."/>
            <person name="Overmann J."/>
            <person name="Amann R."/>
            <person name="Jetten M.S.M."/>
            <person name="Mascher T."/>
            <person name="Medema M.H."/>
            <person name="Devos D.P."/>
            <person name="Kaster A.-K."/>
            <person name="Ovreas L."/>
            <person name="Rohde M."/>
            <person name="Galperin M.Y."/>
            <person name="Jogler C."/>
        </authorList>
    </citation>
    <scope>NUCLEOTIDE SEQUENCE [LARGE SCALE GENOMIC DNA]</scope>
    <source>
        <strain evidence="2 3">Pla22</strain>
    </source>
</reference>
<evidence type="ECO:0000313" key="2">
    <source>
        <dbReference type="EMBL" id="TWT54680.1"/>
    </source>
</evidence>
<dbReference type="CDD" id="cd03801">
    <property type="entry name" value="GT4_PimA-like"/>
    <property type="match status" value="1"/>
</dbReference>
<dbReference type="InterPro" id="IPR017521">
    <property type="entry name" value="Sugar_tfrase_PEP-CTERM_Stp1"/>
</dbReference>
<evidence type="ECO:0000256" key="1">
    <source>
        <dbReference type="ARBA" id="ARBA00022679"/>
    </source>
</evidence>
<dbReference type="Pfam" id="PF13692">
    <property type="entry name" value="Glyco_trans_1_4"/>
    <property type="match status" value="1"/>
</dbReference>
<sequence length="422" mass="47381">MLTHRFPYPPNRGDRIRSYNLLRLLSQYHRITLCCPTDEPVSQSQLDHVNAFCERSVVAPLSKVGRLTHAIRSYANGKSLSEGMFFSSSLQRQVKSLHAQTPFQTALVYCSSMFPYVDQPSFRDTRKIVDVVDVDSRKWKQMSQQSTRLKRWIYGCEAERVQRLEQRIADRADGIALVSDLEASLFERTVCVAKSPLGISNGVDSDFFYPHDAVHRPNANRKVTKLVFTGVLDYHPNVEGLVWFCRDLLPQLRQSKPIELEIVGRRACGKVKDLALLPGVNLVGEVEDVRPYLHNADIAISPLKLARGIQNKVLEAMAARLPVVLTTESAEGIDATTGVDFQIADSVEQWRHAILKLSDDAELRTSMGRSASKLVSQQYSWNARLNKFLTLTQPASLNGQTDTDPNPRCDDELSLAVDAGAW</sequence>
<organism evidence="2 3">
    <name type="scientific">Rubripirellula amarantea</name>
    <dbReference type="NCBI Taxonomy" id="2527999"/>
    <lineage>
        <taxon>Bacteria</taxon>
        <taxon>Pseudomonadati</taxon>
        <taxon>Planctomycetota</taxon>
        <taxon>Planctomycetia</taxon>
        <taxon>Pirellulales</taxon>
        <taxon>Pirellulaceae</taxon>
        <taxon>Rubripirellula</taxon>
    </lineage>
</organism>
<dbReference type="GO" id="GO:0009103">
    <property type="term" value="P:lipopolysaccharide biosynthetic process"/>
    <property type="evidence" value="ECO:0007669"/>
    <property type="project" value="TreeGrafter"/>
</dbReference>
<keyword evidence="1 2" id="KW-0808">Transferase</keyword>
<protein>
    <submittedName>
        <fullName evidence="2">Glycosyl transferases group 1</fullName>
    </submittedName>
</protein>
<dbReference type="PANTHER" id="PTHR46401">
    <property type="entry name" value="GLYCOSYLTRANSFERASE WBBK-RELATED"/>
    <property type="match status" value="1"/>
</dbReference>
<keyword evidence="3" id="KW-1185">Reference proteome</keyword>
<dbReference type="GO" id="GO:0016757">
    <property type="term" value="F:glycosyltransferase activity"/>
    <property type="evidence" value="ECO:0007669"/>
    <property type="project" value="TreeGrafter"/>
</dbReference>
<comment type="caution">
    <text evidence="2">The sequence shown here is derived from an EMBL/GenBank/DDBJ whole genome shotgun (WGS) entry which is preliminary data.</text>
</comment>
<dbReference type="PANTHER" id="PTHR46401:SF2">
    <property type="entry name" value="GLYCOSYLTRANSFERASE WBBK-RELATED"/>
    <property type="match status" value="1"/>
</dbReference>
<accession>A0A5C5WVU4</accession>
<dbReference type="Gene3D" id="3.40.50.2000">
    <property type="entry name" value="Glycogen Phosphorylase B"/>
    <property type="match status" value="2"/>
</dbReference>
<dbReference type="AlphaFoldDB" id="A0A5C5WVU4"/>
<dbReference type="NCBIfam" id="TIGR03087">
    <property type="entry name" value="stp1"/>
    <property type="match status" value="1"/>
</dbReference>
<dbReference type="EMBL" id="SJPI01000001">
    <property type="protein sequence ID" value="TWT54680.1"/>
    <property type="molecule type" value="Genomic_DNA"/>
</dbReference>
<dbReference type="SUPFAM" id="SSF53756">
    <property type="entry name" value="UDP-Glycosyltransferase/glycogen phosphorylase"/>
    <property type="match status" value="1"/>
</dbReference>